<evidence type="ECO:0000313" key="5">
    <source>
        <dbReference type="EMBL" id="EFY07700.1"/>
    </source>
</evidence>
<dbReference type="SUPFAM" id="SSF52980">
    <property type="entry name" value="Restriction endonuclease-like"/>
    <property type="match status" value="1"/>
</dbReference>
<dbReference type="InterPro" id="IPR011337">
    <property type="entry name" value="DNA_rep_MutH/RE_typeII_Sau3AI"/>
</dbReference>
<dbReference type="HOGENOM" id="CLU_086669_0_0_6"/>
<dbReference type="SMART" id="SM00927">
    <property type="entry name" value="MutH"/>
    <property type="match status" value="1"/>
</dbReference>
<dbReference type="GO" id="GO:0003677">
    <property type="term" value="F:DNA binding"/>
    <property type="evidence" value="ECO:0007669"/>
    <property type="project" value="InterPro"/>
</dbReference>
<dbReference type="CDD" id="cd00583">
    <property type="entry name" value="MutH-like"/>
    <property type="match status" value="1"/>
</dbReference>
<accession>E8LIH3</accession>
<dbReference type="AlphaFoldDB" id="E8LIH3"/>
<evidence type="ECO:0000256" key="2">
    <source>
        <dbReference type="ARBA" id="ARBA00022759"/>
    </source>
</evidence>
<evidence type="ECO:0000256" key="1">
    <source>
        <dbReference type="ARBA" id="ARBA00022722"/>
    </source>
</evidence>
<evidence type="ECO:0000256" key="3">
    <source>
        <dbReference type="ARBA" id="ARBA00022801"/>
    </source>
</evidence>
<organism evidence="5 6">
    <name type="scientific">Succinatimonas hippei (strain DSM 22608 / JCM 16073 / KCTC 15190 / YIT 12066)</name>
    <dbReference type="NCBI Taxonomy" id="762983"/>
    <lineage>
        <taxon>Bacteria</taxon>
        <taxon>Pseudomonadati</taxon>
        <taxon>Pseudomonadota</taxon>
        <taxon>Gammaproteobacteria</taxon>
        <taxon>Aeromonadales</taxon>
        <taxon>Succinivibrionaceae</taxon>
        <taxon>Succinatimonas</taxon>
    </lineage>
</organism>
<dbReference type="Gene3D" id="3.40.600.10">
    <property type="entry name" value="DNA mismatch repair MutH/Restriction endonuclease, type II"/>
    <property type="match status" value="1"/>
</dbReference>
<reference evidence="5 6" key="1">
    <citation type="submission" date="2011-01" db="EMBL/GenBank/DDBJ databases">
        <authorList>
            <person name="Weinstock G."/>
            <person name="Sodergren E."/>
            <person name="Clifton S."/>
            <person name="Fulton L."/>
            <person name="Fulton B."/>
            <person name="Courtney L."/>
            <person name="Fronick C."/>
            <person name="Harrison M."/>
            <person name="Strong C."/>
            <person name="Farmer C."/>
            <person name="Delahaunty K."/>
            <person name="Markovic C."/>
            <person name="Hall O."/>
            <person name="Minx P."/>
            <person name="Tomlinson C."/>
            <person name="Mitreva M."/>
            <person name="Hou S."/>
            <person name="Chen J."/>
            <person name="Wollam A."/>
            <person name="Pepin K.H."/>
            <person name="Johnson M."/>
            <person name="Bhonagiri V."/>
            <person name="Zhang X."/>
            <person name="Suruliraj S."/>
            <person name="Warren W."/>
            <person name="Chinwalla A."/>
            <person name="Mardis E.R."/>
            <person name="Wilson R.K."/>
        </authorList>
    </citation>
    <scope>NUCLEOTIDE SEQUENCE [LARGE SCALE GENOMIC DNA]</scope>
    <source>
        <strain evidence="6">DSM 22608 / JCM 16073 / KCTC 15190 / YIT 12066</strain>
    </source>
</reference>
<sequence length="235" mass="26406">MSFKNKLISPYSVSAPQSLEELKARLESLIGKTLLELADKAIVQLPRNTTSGKGFTGELLEILLGATAGNLPVPDFPQLKLELKTLPVDENLKPLESTFICHAPLINKRSQRFEDSALFCKISSILFVFVLAPRALPFAERKIMGFHFFKPNAEELALIKEDWEELMEMVSLGQVQQITARYGTIIQMRPKAADGSQLTDCIGPDGTIIKTRPRGFYMRRAFTQKLIDKIKERNP</sequence>
<keyword evidence="6" id="KW-1185">Reference proteome</keyword>
<keyword evidence="3" id="KW-0378">Hydrolase</keyword>
<name>E8LIH3_SUCHY</name>
<dbReference type="eggNOG" id="COG3066">
    <property type="taxonomic scope" value="Bacteria"/>
</dbReference>
<keyword evidence="2 5" id="KW-0255">Endonuclease</keyword>
<feature type="domain" description="DNA mismatch repair MutH/Type II restriction enzyme Sau3AI" evidence="4">
    <location>
        <begin position="64"/>
        <end position="162"/>
    </location>
</feature>
<dbReference type="STRING" id="762983.HMPREF9444_00485"/>
<dbReference type="OrthoDB" id="5634909at2"/>
<dbReference type="GO" id="GO:0016787">
    <property type="term" value="F:hydrolase activity"/>
    <property type="evidence" value="ECO:0007669"/>
    <property type="project" value="UniProtKB-KW"/>
</dbReference>
<evidence type="ECO:0000313" key="6">
    <source>
        <dbReference type="Proteomes" id="UP000018458"/>
    </source>
</evidence>
<dbReference type="InterPro" id="IPR011335">
    <property type="entry name" value="Restrct_endonuc-II-like"/>
</dbReference>
<gene>
    <name evidence="5" type="ORF">HMPREF9444_00485</name>
</gene>
<dbReference type="Proteomes" id="UP000018458">
    <property type="component" value="Unassembled WGS sequence"/>
</dbReference>
<protein>
    <submittedName>
        <fullName evidence="5">Putative DNA mismatch repair endonuclease MutH</fullName>
    </submittedName>
</protein>
<dbReference type="InterPro" id="IPR037057">
    <property type="entry name" value="DNA_rep_MutH/T2_RE_sf"/>
</dbReference>
<evidence type="ECO:0000259" key="4">
    <source>
        <dbReference type="SMART" id="SM00927"/>
    </source>
</evidence>
<dbReference type="EMBL" id="AEVO01000022">
    <property type="protein sequence ID" value="EFY07700.1"/>
    <property type="molecule type" value="Genomic_DNA"/>
</dbReference>
<dbReference type="GO" id="GO:0004519">
    <property type="term" value="F:endonuclease activity"/>
    <property type="evidence" value="ECO:0007669"/>
    <property type="project" value="UniProtKB-KW"/>
</dbReference>
<comment type="caution">
    <text evidence="5">The sequence shown here is derived from an EMBL/GenBank/DDBJ whole genome shotgun (WGS) entry which is preliminary data.</text>
</comment>
<keyword evidence="1" id="KW-0540">Nuclease</keyword>
<dbReference type="Pfam" id="PF02976">
    <property type="entry name" value="MutH"/>
    <property type="match status" value="1"/>
</dbReference>
<dbReference type="RefSeq" id="WP_009142706.1">
    <property type="nucleotide sequence ID" value="NZ_GL830960.1"/>
</dbReference>
<proteinExistence type="predicted"/>